<evidence type="ECO:0000256" key="2">
    <source>
        <dbReference type="ARBA" id="ARBA00022989"/>
    </source>
</evidence>
<feature type="transmembrane region" description="Helical" evidence="4">
    <location>
        <begin position="212"/>
        <end position="235"/>
    </location>
</feature>
<evidence type="ECO:0000256" key="3">
    <source>
        <dbReference type="ARBA" id="ARBA00023136"/>
    </source>
</evidence>
<keyword evidence="5" id="KW-1185">Reference proteome</keyword>
<feature type="transmembrane region" description="Helical" evidence="4">
    <location>
        <begin position="20"/>
        <end position="41"/>
    </location>
</feature>
<keyword evidence="3 4" id="KW-0472">Membrane</keyword>
<keyword evidence="4" id="KW-0186">Copper</keyword>
<dbReference type="AlphaFoldDB" id="A0A914ELS5"/>
<keyword evidence="4" id="KW-0813">Transport</keyword>
<protein>
    <recommendedName>
        <fullName evidence="4">Copper transport protein</fullName>
    </recommendedName>
</protein>
<keyword evidence="4" id="KW-0406">Ion transport</keyword>
<feature type="transmembrane region" description="Helical" evidence="4">
    <location>
        <begin position="80"/>
        <end position="104"/>
    </location>
</feature>
<evidence type="ECO:0000256" key="4">
    <source>
        <dbReference type="RuleBase" id="RU367022"/>
    </source>
</evidence>
<evidence type="ECO:0000313" key="6">
    <source>
        <dbReference type="WBParaSite" id="ACRNAN_scaffold9329.g9202.t1"/>
    </source>
</evidence>
<evidence type="ECO:0000313" key="5">
    <source>
        <dbReference type="Proteomes" id="UP000887540"/>
    </source>
</evidence>
<dbReference type="InterPro" id="IPR007274">
    <property type="entry name" value="Cop_transporter"/>
</dbReference>
<accession>A0A914ELS5</accession>
<comment type="similarity">
    <text evidence="4">Belongs to the copper transporter (Ctr) (TC 1.A.56) family. SLC31A subfamily.</text>
</comment>
<dbReference type="GO" id="GO:0016020">
    <property type="term" value="C:membrane"/>
    <property type="evidence" value="ECO:0007669"/>
    <property type="project" value="UniProtKB-SubCell"/>
</dbReference>
<dbReference type="GO" id="GO:0005375">
    <property type="term" value="F:copper ion transmembrane transporter activity"/>
    <property type="evidence" value="ECO:0007669"/>
    <property type="project" value="UniProtKB-UniRule"/>
</dbReference>
<sequence length="236" mass="27195">MMWMWFHTSIDDTVLFDFWTVKTVGGMIHSCVLVFLMGLCFEGIKFLRWRVEVSKSLRPTTSKTMRYVDKFRSLHHLIQTFLYGIQIVVGYLLMLVFMTFSIWLSLSVTLGAAFGYYLFGYIFSCIAVALIAMVHESIRYARAVAFKHAKENQPCCAADIVRGNGNTTGAHRPAPGADPPKYDYGMNNMQAKHSIFHNSPFSKKNLLNRYHFLQTAMYFIQLYISYSLMMVAMTYN</sequence>
<name>A0A914ELS5_9BILA</name>
<feature type="transmembrane region" description="Helical" evidence="4">
    <location>
        <begin position="116"/>
        <end position="134"/>
    </location>
</feature>
<reference evidence="6" key="1">
    <citation type="submission" date="2022-11" db="UniProtKB">
        <authorList>
            <consortium name="WormBaseParasite"/>
        </authorList>
    </citation>
    <scope>IDENTIFICATION</scope>
</reference>
<keyword evidence="4" id="KW-0187">Copper transport</keyword>
<dbReference type="InterPro" id="IPR036259">
    <property type="entry name" value="MFS_trans_sf"/>
</dbReference>
<proteinExistence type="inferred from homology"/>
<dbReference type="PANTHER" id="PTHR12483:SF115">
    <property type="entry name" value="COPPER TRANSPORT PROTEIN"/>
    <property type="match status" value="1"/>
</dbReference>
<organism evidence="5 6">
    <name type="scientific">Acrobeloides nanus</name>
    <dbReference type="NCBI Taxonomy" id="290746"/>
    <lineage>
        <taxon>Eukaryota</taxon>
        <taxon>Metazoa</taxon>
        <taxon>Ecdysozoa</taxon>
        <taxon>Nematoda</taxon>
        <taxon>Chromadorea</taxon>
        <taxon>Rhabditida</taxon>
        <taxon>Tylenchina</taxon>
        <taxon>Cephalobomorpha</taxon>
        <taxon>Cephaloboidea</taxon>
        <taxon>Cephalobidae</taxon>
        <taxon>Acrobeloides</taxon>
    </lineage>
</organism>
<keyword evidence="1 4" id="KW-0812">Transmembrane</keyword>
<comment type="subcellular location">
    <subcellularLocation>
        <location evidence="4">Membrane</location>
        <topology evidence="4">Multi-pass membrane protein</topology>
    </subcellularLocation>
</comment>
<evidence type="ECO:0000256" key="1">
    <source>
        <dbReference type="ARBA" id="ARBA00022692"/>
    </source>
</evidence>
<dbReference type="PANTHER" id="PTHR12483">
    <property type="entry name" value="SOLUTE CARRIER FAMILY 31 COPPER TRANSPORTERS"/>
    <property type="match status" value="1"/>
</dbReference>
<comment type="caution">
    <text evidence="4">Lacks conserved residue(s) required for the propagation of feature annotation.</text>
</comment>
<dbReference type="WBParaSite" id="ACRNAN_scaffold9329.g9202.t1">
    <property type="protein sequence ID" value="ACRNAN_scaffold9329.g9202.t1"/>
    <property type="gene ID" value="ACRNAN_scaffold9329.g9202"/>
</dbReference>
<dbReference type="Pfam" id="PF04145">
    <property type="entry name" value="Ctr"/>
    <property type="match status" value="2"/>
</dbReference>
<dbReference type="SUPFAM" id="SSF103473">
    <property type="entry name" value="MFS general substrate transporter"/>
    <property type="match status" value="1"/>
</dbReference>
<dbReference type="Proteomes" id="UP000887540">
    <property type="component" value="Unplaced"/>
</dbReference>
<keyword evidence="2 4" id="KW-1133">Transmembrane helix</keyword>